<proteinExistence type="predicted"/>
<organism evidence="3 4">
    <name type="scientific">Cyberlindnera jadinii (strain ATCC 18201 / CBS 1600 / BCRC 20928 / JCM 3617 / NBRC 0987 / NRRL Y-1542)</name>
    <name type="common">Torula yeast</name>
    <name type="synonym">Candida utilis</name>
    <dbReference type="NCBI Taxonomy" id="983966"/>
    <lineage>
        <taxon>Eukaryota</taxon>
        <taxon>Fungi</taxon>
        <taxon>Dikarya</taxon>
        <taxon>Ascomycota</taxon>
        <taxon>Saccharomycotina</taxon>
        <taxon>Saccharomycetes</taxon>
        <taxon>Phaffomycetales</taxon>
        <taxon>Phaffomycetaceae</taxon>
        <taxon>Cyberlindnera</taxon>
    </lineage>
</organism>
<name>A0A0H5BZ84_CYBJN</name>
<keyword evidence="1" id="KW-0812">Transmembrane</keyword>
<feature type="domain" description="Tag1 C-terminal" evidence="2">
    <location>
        <begin position="434"/>
        <end position="537"/>
    </location>
</feature>
<dbReference type="GO" id="GO:0000329">
    <property type="term" value="C:fungal-type vacuole membrane"/>
    <property type="evidence" value="ECO:0007669"/>
    <property type="project" value="InterPro"/>
</dbReference>
<dbReference type="AlphaFoldDB" id="A0A0H5BZ84"/>
<dbReference type="InterPro" id="IPR055011">
    <property type="entry name" value="Tag1_C"/>
</dbReference>
<evidence type="ECO:0000259" key="2">
    <source>
        <dbReference type="Pfam" id="PF22786"/>
    </source>
</evidence>
<protein>
    <recommendedName>
        <fullName evidence="2">Tag1 C-terminal domain-containing protein</fullName>
    </recommendedName>
</protein>
<dbReference type="InterPro" id="IPR046368">
    <property type="entry name" value="Tag1"/>
</dbReference>
<reference evidence="4" key="1">
    <citation type="journal article" date="2015" name="J. Biotechnol.">
        <title>The structure of the Cyberlindnera jadinii genome and its relation to Candida utilis analyzed by the occurrence of single nucleotide polymorphisms.</title>
        <authorList>
            <person name="Rupp O."/>
            <person name="Brinkrolf K."/>
            <person name="Buerth C."/>
            <person name="Kunigo M."/>
            <person name="Schneider J."/>
            <person name="Jaenicke S."/>
            <person name="Goesmann A."/>
            <person name="Puehler A."/>
            <person name="Jaeger K.-E."/>
            <person name="Ernst J.F."/>
        </authorList>
    </citation>
    <scope>NUCLEOTIDE SEQUENCE [LARGE SCALE GENOMIC DNA]</scope>
    <source>
        <strain evidence="4">ATCC 18201 / CBS 1600 / BCRC 20928 / JCM 3617 / NBRC 0987 / NRRL Y-1542</strain>
    </source>
</reference>
<dbReference type="PANTHER" id="PTHR35895:SF3">
    <property type="entry name" value="PRE-RRNA PROCESSING PROTEIN"/>
    <property type="match status" value="1"/>
</dbReference>
<dbReference type="EMBL" id="CDQK01000001">
    <property type="protein sequence ID" value="CEP20815.1"/>
    <property type="molecule type" value="Genomic_DNA"/>
</dbReference>
<dbReference type="Pfam" id="PF26174">
    <property type="entry name" value="LEA-2_1"/>
    <property type="match status" value="1"/>
</dbReference>
<sequence>MSDQSDRLLPEVEEHYGAVVVDGGSAQWPRKASHPRRLISYIAGCVMALVLVMLGYATFLSYERADELIQQSVEMDVQSVRFAKLTTSGVQVQIQALSVVDYDRIQNDDYSRALFKLGGSVLRTVTLQSEPVHIATVFDDMELNLGTMRIPPVTVDIHNHGETLVDVVIDVKPDTKSLFSILKRLLQDPDEVMKLRGSGIISVTLGLIPLGSFPLSFEHLVSTSEYIDAIDFDRLSIQNLSCSEAEAGYGISGQLMLPNPTFEKTIVGFQAPSLQFDIFNEDCNGDSVLTIFSDLITCDSFHLSPSDENITVNFSTSVGQLDGRWNEICINDGISPLDRVLKQLVTNETVPVSLKNINIPSMSSEFVNKLLKFVELDVDYKFPSSDGESLMDSVIHNVSLENLALQMDSDGETTFVDGDVEVFVAPPKGLVDGIRIIGLRGGPILSYQGSPFGVIDLTEWHTCGNHVADEFLVVTMTLNHSLLTITDKSVFQALVKEVFLKGSAELGVDVSLDAKLQVRTVGTFQIDGIKTKGKTTISR</sequence>
<feature type="transmembrane region" description="Helical" evidence="1">
    <location>
        <begin position="38"/>
        <end position="62"/>
    </location>
</feature>
<dbReference type="Pfam" id="PF22786">
    <property type="entry name" value="Tag1_C"/>
    <property type="match status" value="1"/>
</dbReference>
<accession>A0A0H5BZ84</accession>
<gene>
    <name evidence="3" type="ORF">BN1211_0769</name>
</gene>
<evidence type="ECO:0000313" key="3">
    <source>
        <dbReference type="EMBL" id="CEP20815.1"/>
    </source>
</evidence>
<keyword evidence="1" id="KW-0472">Membrane</keyword>
<dbReference type="Proteomes" id="UP000038830">
    <property type="component" value="Unassembled WGS sequence"/>
</dbReference>
<keyword evidence="1" id="KW-1133">Transmembrane helix</keyword>
<evidence type="ECO:0000313" key="4">
    <source>
        <dbReference type="Proteomes" id="UP000038830"/>
    </source>
</evidence>
<evidence type="ECO:0000256" key="1">
    <source>
        <dbReference type="SAM" id="Phobius"/>
    </source>
</evidence>
<dbReference type="PANTHER" id="PTHR35895">
    <property type="entry name" value="CHROMOSOME 16, WHOLE GENOME SHOTGUN SEQUENCE"/>
    <property type="match status" value="1"/>
</dbReference>